<comment type="pathway">
    <text evidence="5">Carbohydrate metabolism; hexose metabolism.</text>
</comment>
<dbReference type="FunFam" id="3.30.420.40:FF:000054">
    <property type="entry name" value="Phosphotransferase"/>
    <property type="match status" value="1"/>
</dbReference>
<dbReference type="EC" id="2.7.1.-" evidence="21"/>
<comment type="caution">
    <text evidence="24">The sequence shown here is derived from an EMBL/GenBank/DDBJ whole genome shotgun (WGS) entry which is preliminary data.</text>
</comment>
<keyword evidence="15" id="KW-0539">Nucleus</keyword>
<evidence type="ECO:0000256" key="7">
    <source>
        <dbReference type="ARBA" id="ARBA00022490"/>
    </source>
</evidence>
<dbReference type="Proteomes" id="UP000018936">
    <property type="component" value="Unassembled WGS sequence"/>
</dbReference>
<dbReference type="GO" id="GO:0005634">
    <property type="term" value="C:nucleus"/>
    <property type="evidence" value="ECO:0007669"/>
    <property type="project" value="UniProtKB-SubCell"/>
</dbReference>
<evidence type="ECO:0000256" key="13">
    <source>
        <dbReference type="ARBA" id="ARBA00023128"/>
    </source>
</evidence>
<dbReference type="GO" id="GO:0008865">
    <property type="term" value="F:fructokinase activity"/>
    <property type="evidence" value="ECO:0007669"/>
    <property type="project" value="RHEA"/>
</dbReference>
<evidence type="ECO:0000256" key="6">
    <source>
        <dbReference type="ARBA" id="ARBA00009225"/>
    </source>
</evidence>
<comment type="catalytic activity">
    <reaction evidence="19">
        <text>D-mannose + ATP = D-mannose 6-phosphate + ADP + H(+)</text>
        <dbReference type="Rhea" id="RHEA:11028"/>
        <dbReference type="ChEBI" id="CHEBI:4208"/>
        <dbReference type="ChEBI" id="CHEBI:15378"/>
        <dbReference type="ChEBI" id="CHEBI:30616"/>
        <dbReference type="ChEBI" id="CHEBI:58735"/>
        <dbReference type="ChEBI" id="CHEBI:456216"/>
        <dbReference type="EC" id="2.7.1.1"/>
    </reaction>
    <physiologicalReaction direction="left-to-right" evidence="19">
        <dbReference type="Rhea" id="RHEA:11029"/>
    </physiologicalReaction>
</comment>
<keyword evidence="13" id="KW-0496">Mitochondrion</keyword>
<evidence type="ECO:0000256" key="17">
    <source>
        <dbReference type="ARBA" id="ARBA00047905"/>
    </source>
</evidence>
<evidence type="ECO:0000256" key="4">
    <source>
        <dbReference type="ARBA" id="ARBA00004888"/>
    </source>
</evidence>
<gene>
    <name evidence="24" type="primary">GCK</name>
    <name evidence="24" type="ORF">L345_02435</name>
</gene>
<keyword evidence="9 21" id="KW-0808">Transferase</keyword>
<evidence type="ECO:0000256" key="12">
    <source>
        <dbReference type="ARBA" id="ARBA00022840"/>
    </source>
</evidence>
<keyword evidence="10 21" id="KW-0547">Nucleotide-binding</keyword>
<dbReference type="AlphaFoldDB" id="V8PCX0"/>
<comment type="pathway">
    <text evidence="4">Carbohydrate degradation; glycolysis; D-glyceraldehyde 3-phosphate and glycerone phosphate from D-glucose: step 1/4.</text>
</comment>
<evidence type="ECO:0000256" key="9">
    <source>
        <dbReference type="ARBA" id="ARBA00022679"/>
    </source>
</evidence>
<comment type="catalytic activity">
    <reaction evidence="16">
        <text>a D-hexose + ATP = a D-hexose 6-phosphate + ADP + H(+)</text>
        <dbReference type="Rhea" id="RHEA:22740"/>
        <dbReference type="ChEBI" id="CHEBI:4194"/>
        <dbReference type="ChEBI" id="CHEBI:15378"/>
        <dbReference type="ChEBI" id="CHEBI:30616"/>
        <dbReference type="ChEBI" id="CHEBI:229467"/>
        <dbReference type="ChEBI" id="CHEBI:456216"/>
        <dbReference type="EC" id="2.7.1.1"/>
    </reaction>
    <physiologicalReaction direction="left-to-right" evidence="16">
        <dbReference type="Rhea" id="RHEA:22741"/>
    </physiologicalReaction>
</comment>
<comment type="catalytic activity">
    <reaction evidence="17">
        <text>D-fructose + ATP = D-fructose 6-phosphate + ADP + H(+)</text>
        <dbReference type="Rhea" id="RHEA:16125"/>
        <dbReference type="ChEBI" id="CHEBI:15378"/>
        <dbReference type="ChEBI" id="CHEBI:30616"/>
        <dbReference type="ChEBI" id="CHEBI:37721"/>
        <dbReference type="ChEBI" id="CHEBI:61527"/>
        <dbReference type="ChEBI" id="CHEBI:456216"/>
        <dbReference type="EC" id="2.7.1.1"/>
    </reaction>
    <physiologicalReaction direction="left-to-right" evidence="17">
        <dbReference type="Rhea" id="RHEA:16126"/>
    </physiologicalReaction>
</comment>
<feature type="domain" description="Hexokinase N-terminal" evidence="22">
    <location>
        <begin position="2"/>
        <end position="182"/>
    </location>
</feature>
<dbReference type="EMBL" id="AZIM01000318">
    <property type="protein sequence ID" value="ETE71742.1"/>
    <property type="molecule type" value="Genomic_DNA"/>
</dbReference>
<dbReference type="PROSITE" id="PS51748">
    <property type="entry name" value="HEXOKINASE_2"/>
    <property type="match status" value="1"/>
</dbReference>
<evidence type="ECO:0000256" key="15">
    <source>
        <dbReference type="ARBA" id="ARBA00023242"/>
    </source>
</evidence>
<dbReference type="InterPro" id="IPR043129">
    <property type="entry name" value="ATPase_NBD"/>
</dbReference>
<dbReference type="GO" id="GO:0005536">
    <property type="term" value="F:D-glucose binding"/>
    <property type="evidence" value="ECO:0007669"/>
    <property type="project" value="InterPro"/>
</dbReference>
<keyword evidence="8" id="KW-0021">Allosteric enzyme</keyword>
<comment type="subunit">
    <text evidence="20">Monomer. Interacts with MIDN; the interaction occurs preferentially at low glucose levels and results in inhibition of hexokinase activity. Interacts with GCKR; leading to sequestration in the nucleus.</text>
</comment>
<protein>
    <recommendedName>
        <fullName evidence="21">Phosphotransferase</fullName>
        <ecNumber evidence="21">2.7.1.-</ecNumber>
    </recommendedName>
</protein>
<dbReference type="InterPro" id="IPR022672">
    <property type="entry name" value="Hexokinase_N"/>
</dbReference>
<dbReference type="SUPFAM" id="SSF53067">
    <property type="entry name" value="Actin-like ATPase domain"/>
    <property type="match status" value="2"/>
</dbReference>
<evidence type="ECO:0000256" key="21">
    <source>
        <dbReference type="RuleBase" id="RU362007"/>
    </source>
</evidence>
<dbReference type="GO" id="GO:0005829">
    <property type="term" value="C:cytosol"/>
    <property type="evidence" value="ECO:0007669"/>
    <property type="project" value="TreeGrafter"/>
</dbReference>
<dbReference type="GO" id="GO:0032024">
    <property type="term" value="P:positive regulation of insulin secretion"/>
    <property type="evidence" value="ECO:0007669"/>
    <property type="project" value="UniProtKB-ARBA"/>
</dbReference>
<dbReference type="PROSITE" id="PS00378">
    <property type="entry name" value="HEXOKINASE_1"/>
    <property type="match status" value="1"/>
</dbReference>
<dbReference type="GO" id="GO:0004340">
    <property type="term" value="F:glucokinase activity"/>
    <property type="evidence" value="ECO:0007669"/>
    <property type="project" value="TreeGrafter"/>
</dbReference>
<evidence type="ECO:0000256" key="8">
    <source>
        <dbReference type="ARBA" id="ARBA00022533"/>
    </source>
</evidence>
<sequence>MRRMQKEMDRGLKLETHEKASVKMLPTYVRSTPEGSEVGDFLSLDLGGTNFRVMLVKVGDDEEGQWKVKTKHQMYSIPEDAMTGTAEMLFDYISECISDFLDKHQMKHKKLPLGFTFSFPVRHEDIDKGILLNWTKGFKASGAEGNNIVELLRDAIKRRGDFEMDVVAMVNDTVATMISCYYEDHRCEVGMIVGKWTYHGLPMILVLPLTGEISLPLLLLGTGCNACYMEEMENVELVEGNEGRMCVNTEWGAFGESGELDEFLLEYDRVVDETSLNPGQQLFEKIIGGKYIGEIVRLVLLKLVNENLIFNGEASEKLKTRGSFESRFISQIESDAGDRKQIYNILTSFELLPSAMDCDIVRMACESVSTRAAQMCSAGLAGVINRMRDSRNEERLKITVGVDGSVYKHHPSFKERFHASVRQLTPGCDISFLQSEEGSGRGAALISAVAYKMACMIGQ</sequence>
<dbReference type="GO" id="GO:0001678">
    <property type="term" value="P:intracellular glucose homeostasis"/>
    <property type="evidence" value="ECO:0007669"/>
    <property type="project" value="InterPro"/>
</dbReference>
<evidence type="ECO:0000256" key="18">
    <source>
        <dbReference type="ARBA" id="ARBA00048160"/>
    </source>
</evidence>
<dbReference type="FunFam" id="3.40.367.20:FF:000001">
    <property type="entry name" value="Hexokinase 1"/>
    <property type="match status" value="1"/>
</dbReference>
<keyword evidence="14 21" id="KW-0324">Glycolysis</keyword>
<dbReference type="InterPro" id="IPR019807">
    <property type="entry name" value="Hexokinase_BS"/>
</dbReference>
<dbReference type="PANTHER" id="PTHR19443">
    <property type="entry name" value="HEXOKINASE"/>
    <property type="match status" value="1"/>
</dbReference>
<dbReference type="UniPathway" id="UPA00242"/>
<evidence type="ECO:0000313" key="25">
    <source>
        <dbReference type="Proteomes" id="UP000018936"/>
    </source>
</evidence>
<name>V8PCX0_OPHHA</name>
<dbReference type="Pfam" id="PF03727">
    <property type="entry name" value="Hexokinase_2"/>
    <property type="match status" value="1"/>
</dbReference>
<dbReference type="GO" id="GO:0005524">
    <property type="term" value="F:ATP binding"/>
    <property type="evidence" value="ECO:0007669"/>
    <property type="project" value="UniProtKB-UniRule"/>
</dbReference>
<dbReference type="Gene3D" id="3.40.367.20">
    <property type="match status" value="1"/>
</dbReference>
<keyword evidence="25" id="KW-1185">Reference proteome</keyword>
<comment type="similarity">
    <text evidence="6 21">Belongs to the hexokinase family.</text>
</comment>
<evidence type="ECO:0000259" key="22">
    <source>
        <dbReference type="Pfam" id="PF00349"/>
    </source>
</evidence>
<reference evidence="24 25" key="1">
    <citation type="journal article" date="2013" name="Proc. Natl. Acad. Sci. U.S.A.">
        <title>The king cobra genome reveals dynamic gene evolution and adaptation in the snake venom system.</title>
        <authorList>
            <person name="Vonk F.J."/>
            <person name="Casewell N.R."/>
            <person name="Henkel C.V."/>
            <person name="Heimberg A.M."/>
            <person name="Jansen H.J."/>
            <person name="McCleary R.J."/>
            <person name="Kerkkamp H.M."/>
            <person name="Vos R.A."/>
            <person name="Guerreiro I."/>
            <person name="Calvete J.J."/>
            <person name="Wuster W."/>
            <person name="Woods A.E."/>
            <person name="Logan J.M."/>
            <person name="Harrison R.A."/>
            <person name="Castoe T.A."/>
            <person name="de Koning A.P."/>
            <person name="Pollock D.D."/>
            <person name="Yandell M."/>
            <person name="Calderon D."/>
            <person name="Renjifo C."/>
            <person name="Currier R.B."/>
            <person name="Salgado D."/>
            <person name="Pla D."/>
            <person name="Sanz L."/>
            <person name="Hyder A.S."/>
            <person name="Ribeiro J.M."/>
            <person name="Arntzen J.W."/>
            <person name="van den Thillart G.E."/>
            <person name="Boetzer M."/>
            <person name="Pirovano W."/>
            <person name="Dirks R.P."/>
            <person name="Spaink H.P."/>
            <person name="Duboule D."/>
            <person name="McGlinn E."/>
            <person name="Kini R.M."/>
            <person name="Richardson M.K."/>
        </authorList>
    </citation>
    <scope>NUCLEOTIDE SEQUENCE</scope>
    <source>
        <tissue evidence="24">Blood</tissue>
    </source>
</reference>
<comment type="catalytic activity">
    <reaction evidence="18">
        <text>D-glucose + ATP = D-glucose 6-phosphate + ADP + H(+)</text>
        <dbReference type="Rhea" id="RHEA:17825"/>
        <dbReference type="ChEBI" id="CHEBI:4167"/>
        <dbReference type="ChEBI" id="CHEBI:15378"/>
        <dbReference type="ChEBI" id="CHEBI:30616"/>
        <dbReference type="ChEBI" id="CHEBI:61548"/>
        <dbReference type="ChEBI" id="CHEBI:456216"/>
        <dbReference type="EC" id="2.7.1.1"/>
    </reaction>
    <physiologicalReaction direction="left-to-right" evidence="18">
        <dbReference type="Rhea" id="RHEA:17826"/>
    </physiologicalReaction>
</comment>
<organism evidence="24 25">
    <name type="scientific">Ophiophagus hannah</name>
    <name type="common">King cobra</name>
    <name type="synonym">Naja hannah</name>
    <dbReference type="NCBI Taxonomy" id="8665"/>
    <lineage>
        <taxon>Eukaryota</taxon>
        <taxon>Metazoa</taxon>
        <taxon>Chordata</taxon>
        <taxon>Craniata</taxon>
        <taxon>Vertebrata</taxon>
        <taxon>Euteleostomi</taxon>
        <taxon>Lepidosauria</taxon>
        <taxon>Squamata</taxon>
        <taxon>Bifurcata</taxon>
        <taxon>Unidentata</taxon>
        <taxon>Episquamata</taxon>
        <taxon>Toxicofera</taxon>
        <taxon>Serpentes</taxon>
        <taxon>Colubroidea</taxon>
        <taxon>Elapidae</taxon>
        <taxon>Elapinae</taxon>
        <taxon>Ophiophagus</taxon>
    </lineage>
</organism>
<evidence type="ECO:0000313" key="24">
    <source>
        <dbReference type="EMBL" id="ETE71742.1"/>
    </source>
</evidence>
<keyword evidence="11 21" id="KW-0418">Kinase</keyword>
<dbReference type="OrthoDB" id="419537at2759"/>
<evidence type="ECO:0000256" key="19">
    <source>
        <dbReference type="ARBA" id="ARBA00050361"/>
    </source>
</evidence>
<dbReference type="InterPro" id="IPR001312">
    <property type="entry name" value="Hexokinase"/>
</dbReference>
<dbReference type="GO" id="GO:0019158">
    <property type="term" value="F:mannokinase activity"/>
    <property type="evidence" value="ECO:0007669"/>
    <property type="project" value="RHEA"/>
</dbReference>
<evidence type="ECO:0000259" key="23">
    <source>
        <dbReference type="Pfam" id="PF03727"/>
    </source>
</evidence>
<evidence type="ECO:0000256" key="16">
    <source>
        <dbReference type="ARBA" id="ARBA00044613"/>
    </source>
</evidence>
<evidence type="ECO:0000256" key="2">
    <source>
        <dbReference type="ARBA" id="ARBA00004173"/>
    </source>
</evidence>
<evidence type="ECO:0000256" key="3">
    <source>
        <dbReference type="ARBA" id="ARBA00004496"/>
    </source>
</evidence>
<accession>V8PCX0</accession>
<dbReference type="PRINTS" id="PR00475">
    <property type="entry name" value="HEXOKINASE"/>
</dbReference>
<feature type="domain" description="Hexokinase C-terminal" evidence="23">
    <location>
        <begin position="219"/>
        <end position="449"/>
    </location>
</feature>
<dbReference type="Gene3D" id="3.30.420.40">
    <property type="match status" value="1"/>
</dbReference>
<dbReference type="InterPro" id="IPR022673">
    <property type="entry name" value="Hexokinase_C"/>
</dbReference>
<evidence type="ECO:0000256" key="11">
    <source>
        <dbReference type="ARBA" id="ARBA00022777"/>
    </source>
</evidence>
<dbReference type="UniPathway" id="UPA00109">
    <property type="reaction ID" value="UER00180"/>
</dbReference>
<comment type="subcellular location">
    <subcellularLocation>
        <location evidence="3">Cytoplasm</location>
    </subcellularLocation>
    <subcellularLocation>
        <location evidence="2">Mitochondrion</location>
    </subcellularLocation>
    <subcellularLocation>
        <location evidence="1">Nucleus</location>
    </subcellularLocation>
</comment>
<dbReference type="GO" id="GO:0005739">
    <property type="term" value="C:mitochondrion"/>
    <property type="evidence" value="ECO:0007669"/>
    <property type="project" value="UniProtKB-SubCell"/>
</dbReference>
<evidence type="ECO:0000256" key="1">
    <source>
        <dbReference type="ARBA" id="ARBA00004123"/>
    </source>
</evidence>
<evidence type="ECO:0000256" key="10">
    <source>
        <dbReference type="ARBA" id="ARBA00022741"/>
    </source>
</evidence>
<dbReference type="PANTHER" id="PTHR19443:SF3">
    <property type="entry name" value="HEXOKINASE-4"/>
    <property type="match status" value="1"/>
</dbReference>
<keyword evidence="12 21" id="KW-0067">ATP-binding</keyword>
<evidence type="ECO:0000256" key="5">
    <source>
        <dbReference type="ARBA" id="ARBA00005028"/>
    </source>
</evidence>
<dbReference type="Pfam" id="PF00349">
    <property type="entry name" value="Hexokinase_1"/>
    <property type="match status" value="1"/>
</dbReference>
<proteinExistence type="inferred from homology"/>
<evidence type="ECO:0000256" key="14">
    <source>
        <dbReference type="ARBA" id="ARBA00023152"/>
    </source>
</evidence>
<evidence type="ECO:0000256" key="20">
    <source>
        <dbReference type="ARBA" id="ARBA00063002"/>
    </source>
</evidence>
<dbReference type="GO" id="GO:0006006">
    <property type="term" value="P:glucose metabolic process"/>
    <property type="evidence" value="ECO:0007669"/>
    <property type="project" value="UniProtKB-ARBA"/>
</dbReference>
<dbReference type="GO" id="GO:0006096">
    <property type="term" value="P:glycolytic process"/>
    <property type="evidence" value="ECO:0007669"/>
    <property type="project" value="UniProtKB-UniPathway"/>
</dbReference>
<keyword evidence="7" id="KW-0963">Cytoplasm</keyword>